<gene>
    <name evidence="3" type="ORF">FL583_36055</name>
</gene>
<protein>
    <recommendedName>
        <fullName evidence="2">HTH marR-type domain-containing protein</fullName>
    </recommendedName>
</protein>
<evidence type="ECO:0000256" key="1">
    <source>
        <dbReference type="SAM" id="MobiDB-lite"/>
    </source>
</evidence>
<dbReference type="Gene3D" id="1.10.10.10">
    <property type="entry name" value="Winged helix-like DNA-binding domain superfamily/Winged helix DNA-binding domain"/>
    <property type="match status" value="1"/>
</dbReference>
<feature type="compositionally biased region" description="Basic and acidic residues" evidence="1">
    <location>
        <begin position="79"/>
        <end position="96"/>
    </location>
</feature>
<dbReference type="InParanoid" id="A0A545AFY9"/>
<reference evidence="3 4" key="1">
    <citation type="submission" date="2019-07" db="EMBL/GenBank/DDBJ databases">
        <title>Cryptosporangium phraense sp. nov., isolated from plant litter.</title>
        <authorList>
            <person name="Suriyachadkun C."/>
        </authorList>
    </citation>
    <scope>NUCLEOTIDE SEQUENCE [LARGE SCALE GENOMIC DNA]</scope>
    <source>
        <strain evidence="3 4">A-T 5661</strain>
    </source>
</reference>
<sequence>MEKRGFIERYREPGDRRKVFVRSTGRHEEQLAEIYRPLAEATDAVLGSFDTSSLESVRDLLGKLAEVSESFVRSSGAGEAERAQGSEDRQDDARPR</sequence>
<evidence type="ECO:0000313" key="3">
    <source>
        <dbReference type="EMBL" id="TQS40243.1"/>
    </source>
</evidence>
<dbReference type="InterPro" id="IPR000835">
    <property type="entry name" value="HTH_MarR-typ"/>
</dbReference>
<feature type="domain" description="HTH marR-type" evidence="2">
    <location>
        <begin position="1"/>
        <end position="66"/>
    </location>
</feature>
<evidence type="ECO:0000313" key="4">
    <source>
        <dbReference type="Proteomes" id="UP000317982"/>
    </source>
</evidence>
<dbReference type="GO" id="GO:0003700">
    <property type="term" value="F:DNA-binding transcription factor activity"/>
    <property type="evidence" value="ECO:0007669"/>
    <property type="project" value="InterPro"/>
</dbReference>
<feature type="region of interest" description="Disordered" evidence="1">
    <location>
        <begin position="72"/>
        <end position="96"/>
    </location>
</feature>
<name>A0A545AFY9_9ACTN</name>
<dbReference type="Proteomes" id="UP000317982">
    <property type="component" value="Unassembled WGS sequence"/>
</dbReference>
<dbReference type="OrthoDB" id="162531at2"/>
<evidence type="ECO:0000259" key="2">
    <source>
        <dbReference type="PROSITE" id="PS50995"/>
    </source>
</evidence>
<dbReference type="SUPFAM" id="SSF46785">
    <property type="entry name" value="Winged helix' DNA-binding domain"/>
    <property type="match status" value="1"/>
</dbReference>
<keyword evidence="4" id="KW-1185">Reference proteome</keyword>
<accession>A0A545AFY9</accession>
<dbReference type="AlphaFoldDB" id="A0A545AFY9"/>
<comment type="caution">
    <text evidence="3">The sequence shown here is derived from an EMBL/GenBank/DDBJ whole genome shotgun (WGS) entry which is preliminary data.</text>
</comment>
<dbReference type="InterPro" id="IPR036390">
    <property type="entry name" value="WH_DNA-bd_sf"/>
</dbReference>
<dbReference type="EMBL" id="VIRS01000045">
    <property type="protein sequence ID" value="TQS40243.1"/>
    <property type="molecule type" value="Genomic_DNA"/>
</dbReference>
<dbReference type="InterPro" id="IPR036388">
    <property type="entry name" value="WH-like_DNA-bd_sf"/>
</dbReference>
<organism evidence="3 4">
    <name type="scientific">Cryptosporangium phraense</name>
    <dbReference type="NCBI Taxonomy" id="2593070"/>
    <lineage>
        <taxon>Bacteria</taxon>
        <taxon>Bacillati</taxon>
        <taxon>Actinomycetota</taxon>
        <taxon>Actinomycetes</taxon>
        <taxon>Cryptosporangiales</taxon>
        <taxon>Cryptosporangiaceae</taxon>
        <taxon>Cryptosporangium</taxon>
    </lineage>
</organism>
<dbReference type="PROSITE" id="PS50995">
    <property type="entry name" value="HTH_MARR_2"/>
    <property type="match status" value="1"/>
</dbReference>
<proteinExistence type="predicted"/>